<name>A0A4R2HH08_9SPHI</name>
<evidence type="ECO:0000313" key="3">
    <source>
        <dbReference type="EMBL" id="TCO26836.1"/>
    </source>
</evidence>
<accession>A0A4R2HH08</accession>
<reference evidence="5" key="2">
    <citation type="journal article" date="2019" name="Int. J. Syst. Evol. Microbiol.">
        <title>The Global Catalogue of Microorganisms (GCM) 10K type strain sequencing project: providing services to taxonomists for standard genome sequencing and annotation.</title>
        <authorList>
            <consortium name="The Broad Institute Genomics Platform"/>
            <consortium name="The Broad Institute Genome Sequencing Center for Infectious Disease"/>
            <person name="Wu L."/>
            <person name="Ma J."/>
        </authorList>
    </citation>
    <scope>NUCLEOTIDE SEQUENCE [LARGE SCALE GENOMIC DNA]</scope>
    <source>
        <strain evidence="5">CGMCC 1.15644</strain>
    </source>
</reference>
<reference evidence="2" key="4">
    <citation type="submission" date="2024-05" db="EMBL/GenBank/DDBJ databases">
        <authorList>
            <person name="Sun Q."/>
            <person name="Zhou Y."/>
        </authorList>
    </citation>
    <scope>NUCLEOTIDE SEQUENCE</scope>
    <source>
        <strain evidence="2">CGMCC 1.15644</strain>
    </source>
</reference>
<dbReference type="AlphaFoldDB" id="A0A4R2HH08"/>
<evidence type="ECO:0000259" key="1">
    <source>
        <dbReference type="Pfam" id="PF14344"/>
    </source>
</evidence>
<dbReference type="OrthoDB" id="9792011at2"/>
<dbReference type="InterPro" id="IPR025510">
    <property type="entry name" value="DUF4397"/>
</dbReference>
<keyword evidence="5" id="KW-1185">Reference proteome</keyword>
<organism evidence="3 4">
    <name type="scientific">Pedobacter psychrotolerans</name>
    <dbReference type="NCBI Taxonomy" id="1843235"/>
    <lineage>
        <taxon>Bacteria</taxon>
        <taxon>Pseudomonadati</taxon>
        <taxon>Bacteroidota</taxon>
        <taxon>Sphingobacteriia</taxon>
        <taxon>Sphingobacteriales</taxon>
        <taxon>Sphingobacteriaceae</taxon>
        <taxon>Pedobacter</taxon>
    </lineage>
</organism>
<proteinExistence type="predicted"/>
<dbReference type="Pfam" id="PF14344">
    <property type="entry name" value="DUF4397"/>
    <property type="match status" value="1"/>
</dbReference>
<evidence type="ECO:0000313" key="2">
    <source>
        <dbReference type="EMBL" id="GGE56869.1"/>
    </source>
</evidence>
<reference evidence="2" key="1">
    <citation type="journal article" date="2014" name="Int. J. Syst. Evol. Microbiol.">
        <title>Complete genome of a new Firmicutes species belonging to the dominant human colonic microbiota ('Ruminococcus bicirculans') reveals two chromosomes and a selective capacity to utilize plant glucans.</title>
        <authorList>
            <consortium name="NISC Comparative Sequencing Program"/>
            <person name="Wegmann U."/>
            <person name="Louis P."/>
            <person name="Goesmann A."/>
            <person name="Henrissat B."/>
            <person name="Duncan S.H."/>
            <person name="Flint H.J."/>
        </authorList>
    </citation>
    <scope>NUCLEOTIDE SEQUENCE</scope>
    <source>
        <strain evidence="2">CGMCC 1.15644</strain>
    </source>
</reference>
<reference evidence="3 4" key="3">
    <citation type="submission" date="2019-03" db="EMBL/GenBank/DDBJ databases">
        <title>Genomic Encyclopedia of Type Strains, Phase IV (KMG-IV): sequencing the most valuable type-strain genomes for metagenomic binning, comparative biology and taxonomic classification.</title>
        <authorList>
            <person name="Goeker M."/>
        </authorList>
    </citation>
    <scope>NUCLEOTIDE SEQUENCE [LARGE SCALE GENOMIC DNA]</scope>
    <source>
        <strain evidence="3 4">DSM 103236</strain>
    </source>
</reference>
<dbReference type="EMBL" id="SLWO01000003">
    <property type="protein sequence ID" value="TCO26836.1"/>
    <property type="molecule type" value="Genomic_DNA"/>
</dbReference>
<sequence length="261" mass="28306">MKKICYIFFAIAIAFTACKKGDLVESTPYTKINVGDPAYSFLRFINVTPGSPNINFYLNDVRITGAYNALSGETGFGYNTIFPNLSGQYLPITLGTNKIDAKIVSSATVDKSLNVLSTNINTNGGRYYTLFTTGSYNTTDKKIPSSYLLEEVKPVLDTTKVFVRMVNLYTGAPTNIDLVQKATGQVIISNIAFNAASGFVEIPLPGQANIYQFNNAGTTTPISTTNLTATLTKGQAYTFILRGIAGSTTTPFGISYYTSFY</sequence>
<dbReference type="RefSeq" id="WP_132531004.1">
    <property type="nucleotide sequence ID" value="NZ_BMJO01000004.1"/>
</dbReference>
<dbReference type="PROSITE" id="PS51257">
    <property type="entry name" value="PROKAR_LIPOPROTEIN"/>
    <property type="match status" value="1"/>
</dbReference>
<feature type="domain" description="DUF4397" evidence="1">
    <location>
        <begin position="41"/>
        <end position="174"/>
    </location>
</feature>
<evidence type="ECO:0000313" key="5">
    <source>
        <dbReference type="Proteomes" id="UP000622648"/>
    </source>
</evidence>
<protein>
    <submittedName>
        <fullName evidence="3">Uncharacterized protein DUF4397</fullName>
    </submittedName>
</protein>
<gene>
    <name evidence="3" type="ORF">EV200_103168</name>
    <name evidence="2" type="ORF">GCM10011413_24090</name>
</gene>
<dbReference type="Proteomes" id="UP000295684">
    <property type="component" value="Unassembled WGS sequence"/>
</dbReference>
<dbReference type="EMBL" id="BMJO01000004">
    <property type="protein sequence ID" value="GGE56869.1"/>
    <property type="molecule type" value="Genomic_DNA"/>
</dbReference>
<comment type="caution">
    <text evidence="3">The sequence shown here is derived from an EMBL/GenBank/DDBJ whole genome shotgun (WGS) entry which is preliminary data.</text>
</comment>
<evidence type="ECO:0000313" key="4">
    <source>
        <dbReference type="Proteomes" id="UP000295684"/>
    </source>
</evidence>
<dbReference type="Proteomes" id="UP000622648">
    <property type="component" value="Unassembled WGS sequence"/>
</dbReference>